<proteinExistence type="predicted"/>
<dbReference type="EMBL" id="LAZR01004900">
    <property type="protein sequence ID" value="KKN04596.1"/>
    <property type="molecule type" value="Genomic_DNA"/>
</dbReference>
<accession>A0A0F9PU44</accession>
<comment type="caution">
    <text evidence="1">The sequence shown here is derived from an EMBL/GenBank/DDBJ whole genome shotgun (WGS) entry which is preliminary data.</text>
</comment>
<evidence type="ECO:0000313" key="1">
    <source>
        <dbReference type="EMBL" id="KKN04596.1"/>
    </source>
</evidence>
<protein>
    <submittedName>
        <fullName evidence="1">Uncharacterized protein</fullName>
    </submittedName>
</protein>
<dbReference type="AlphaFoldDB" id="A0A0F9PU44"/>
<name>A0A0F9PU44_9ZZZZ</name>
<organism evidence="1">
    <name type="scientific">marine sediment metagenome</name>
    <dbReference type="NCBI Taxonomy" id="412755"/>
    <lineage>
        <taxon>unclassified sequences</taxon>
        <taxon>metagenomes</taxon>
        <taxon>ecological metagenomes</taxon>
    </lineage>
</organism>
<gene>
    <name evidence="1" type="ORF">LCGC14_1095800</name>
</gene>
<sequence length="725" mass="77617">MVRAQGVIPLKIWKDWSAGVGYLKDDGVTPGMYYSSGLLGMESELRPAPFKNTATIGIDEAHHYQYFFEETLNNQTPIHDADSSGKADNSGSLTVSHTVGVQTNRVLLVWVFSDNPLITTFTLKYNGVTMTAFASQKDAGLTVTGSLYFLVDPATGANDIVLTIAPSQNITLEAASFYRASQSTPLRAKFDETGTGTSIAKTGIDSSTSEIMVMGSGTATNTTDTKVAGETLIATVINDGNDVRSTASFLAGLQNGTMTHTLGTSAAWAAVGGSLVGASGANRPGYLYGMRGAAAGTTPCFLDKLDLFNSTFATLEAGSHELTNLLKCGQPTRYQAFWWMPTGASKDPRKLTVAEGDTTDDTLAAETSGNGDDHLGNLNGQMIGGKSGSGFHILKVDGTPTTDANWGSFFPVGDKEERVAAISGLAGLSWCMTSEGLFTFNSRGKSRLAFEDFRSWKNPFDNIPMPAWKGGLFLSHPTGLQFLTPGDLPVHVGVGSKSKGLPAAGVTEFTRGRYMGTHATGEFVWAIYQPDISSTVVQIQCGYTQTGNPTDLIWQVVATSTLNDAQHLLGCFVSTTSQPLSSSYSTPVVWFGDGTDLSYVVLDQRAGPFRARADTHKVITSAEVVMSELIFPEPVDLAELVVYTQDMLSDDTDEWQMSFIVNATGNDENFAPIVQNGRNVIPLTNKLVHRLTLRVQWIATSTADRVPPTISQIELYGKPTESVVS</sequence>
<reference evidence="1" key="1">
    <citation type="journal article" date="2015" name="Nature">
        <title>Complex archaea that bridge the gap between prokaryotes and eukaryotes.</title>
        <authorList>
            <person name="Spang A."/>
            <person name="Saw J.H."/>
            <person name="Jorgensen S.L."/>
            <person name="Zaremba-Niedzwiedzka K."/>
            <person name="Martijn J."/>
            <person name="Lind A.E."/>
            <person name="van Eijk R."/>
            <person name="Schleper C."/>
            <person name="Guy L."/>
            <person name="Ettema T.J."/>
        </authorList>
    </citation>
    <scope>NUCLEOTIDE SEQUENCE</scope>
</reference>